<evidence type="ECO:0000313" key="2">
    <source>
        <dbReference type="EMBL" id="KPI91123.1"/>
    </source>
</evidence>
<protein>
    <submittedName>
        <fullName evidence="2">Uncharacterized protein</fullName>
    </submittedName>
</protein>
<evidence type="ECO:0000256" key="1">
    <source>
        <dbReference type="SAM" id="Phobius"/>
    </source>
</evidence>
<gene>
    <name evidence="2" type="ORF">RR46_14627</name>
</gene>
<keyword evidence="1" id="KW-0812">Transmembrane</keyword>
<keyword evidence="1" id="KW-1133">Transmembrane helix</keyword>
<sequence>MARVMQTTYRGSVSLIVPRRLTLASVVVRYRRRRTRTPRTAMLSAVILLTIVCAITGQNVNETKLTEKILKRITPLADTATKTLELINPLGVDKNLVEKITTTAKTAAKLADDFSYIANVDSARGGENPVLKSIEESPDYASSVVLASDLLSLTTAVANVKERACREQGYKFLDGLLQNKRWALKSNELITTSKASKASAVPLVLLMSMGVVEHLGVLAARLPPSVIKKGSILAKSA</sequence>
<evidence type="ECO:0000313" key="3">
    <source>
        <dbReference type="Proteomes" id="UP000053268"/>
    </source>
</evidence>
<feature type="transmembrane region" description="Helical" evidence="1">
    <location>
        <begin position="41"/>
        <end position="60"/>
    </location>
</feature>
<dbReference type="Proteomes" id="UP000053268">
    <property type="component" value="Unassembled WGS sequence"/>
</dbReference>
<accession>A0A194PDN2</accession>
<organism evidence="2 3">
    <name type="scientific">Papilio xuthus</name>
    <name type="common">Asian swallowtail butterfly</name>
    <dbReference type="NCBI Taxonomy" id="66420"/>
    <lineage>
        <taxon>Eukaryota</taxon>
        <taxon>Metazoa</taxon>
        <taxon>Ecdysozoa</taxon>
        <taxon>Arthropoda</taxon>
        <taxon>Hexapoda</taxon>
        <taxon>Insecta</taxon>
        <taxon>Pterygota</taxon>
        <taxon>Neoptera</taxon>
        <taxon>Endopterygota</taxon>
        <taxon>Lepidoptera</taxon>
        <taxon>Glossata</taxon>
        <taxon>Ditrysia</taxon>
        <taxon>Papilionoidea</taxon>
        <taxon>Papilionidae</taxon>
        <taxon>Papilioninae</taxon>
        <taxon>Papilio</taxon>
    </lineage>
</organism>
<dbReference type="AlphaFoldDB" id="A0A194PDN2"/>
<name>A0A194PDN2_PAPXU</name>
<reference evidence="2 3" key="1">
    <citation type="journal article" date="2015" name="Nat. Commun.">
        <title>Outbred genome sequencing and CRISPR/Cas9 gene editing in butterflies.</title>
        <authorList>
            <person name="Li X."/>
            <person name="Fan D."/>
            <person name="Zhang W."/>
            <person name="Liu G."/>
            <person name="Zhang L."/>
            <person name="Zhao L."/>
            <person name="Fang X."/>
            <person name="Chen L."/>
            <person name="Dong Y."/>
            <person name="Chen Y."/>
            <person name="Ding Y."/>
            <person name="Zhao R."/>
            <person name="Feng M."/>
            <person name="Zhu Y."/>
            <person name="Feng Y."/>
            <person name="Jiang X."/>
            <person name="Zhu D."/>
            <person name="Xiang H."/>
            <person name="Feng X."/>
            <person name="Li S."/>
            <person name="Wang J."/>
            <person name="Zhang G."/>
            <person name="Kronforst M.R."/>
            <person name="Wang W."/>
        </authorList>
    </citation>
    <scope>NUCLEOTIDE SEQUENCE [LARGE SCALE GENOMIC DNA]</scope>
    <source>
        <strain evidence="2">Ya'a_city_454_Px</strain>
        <tissue evidence="2">Whole body</tissue>
    </source>
</reference>
<keyword evidence="1" id="KW-0472">Membrane</keyword>
<dbReference type="EMBL" id="KQ459606">
    <property type="protein sequence ID" value="KPI91123.1"/>
    <property type="molecule type" value="Genomic_DNA"/>
</dbReference>
<keyword evidence="3" id="KW-1185">Reference proteome</keyword>
<proteinExistence type="predicted"/>